<dbReference type="PATRIC" id="fig|1396.535.peg.4405"/>
<proteinExistence type="predicted"/>
<sequence length="44" mass="5237">MAWETLRNFFASNPNQVDEPLKEEVIEVPKQPTIQELEDFFLDK</sequence>
<gene>
    <name evidence="1" type="ORF">B4088_2445</name>
</gene>
<dbReference type="EMBL" id="LJKE01000043">
    <property type="protein sequence ID" value="KZD66329.1"/>
    <property type="molecule type" value="Genomic_DNA"/>
</dbReference>
<protein>
    <submittedName>
        <fullName evidence="1">Uncharacterized protein</fullName>
    </submittedName>
</protein>
<organism evidence="1 2">
    <name type="scientific">Bacillus cereus</name>
    <dbReference type="NCBI Taxonomy" id="1396"/>
    <lineage>
        <taxon>Bacteria</taxon>
        <taxon>Bacillati</taxon>
        <taxon>Bacillota</taxon>
        <taxon>Bacilli</taxon>
        <taxon>Bacillales</taxon>
        <taxon>Bacillaceae</taxon>
        <taxon>Bacillus</taxon>
        <taxon>Bacillus cereus group</taxon>
    </lineage>
</organism>
<name>A0A164P6J6_BACCE</name>
<dbReference type="RefSeq" id="WP_265184977.1">
    <property type="nucleotide sequence ID" value="NZ_LJKE01000043.1"/>
</dbReference>
<dbReference type="Proteomes" id="UP000076482">
    <property type="component" value="Unassembled WGS sequence"/>
</dbReference>
<reference evidence="1 2" key="1">
    <citation type="submission" date="2015-09" db="EMBL/GenBank/DDBJ databases">
        <title>Bacillus cereus food isolates.</title>
        <authorList>
            <person name="Boekhorst J."/>
        </authorList>
    </citation>
    <scope>NUCLEOTIDE SEQUENCE [LARGE SCALE GENOMIC DNA]</scope>
    <source>
        <strain evidence="1 2">B4088</strain>
    </source>
</reference>
<dbReference type="AlphaFoldDB" id="A0A164P6J6"/>
<evidence type="ECO:0000313" key="2">
    <source>
        <dbReference type="Proteomes" id="UP000076482"/>
    </source>
</evidence>
<evidence type="ECO:0000313" key="1">
    <source>
        <dbReference type="EMBL" id="KZD66329.1"/>
    </source>
</evidence>
<accession>A0A164P6J6</accession>
<comment type="caution">
    <text evidence="1">The sequence shown here is derived from an EMBL/GenBank/DDBJ whole genome shotgun (WGS) entry which is preliminary data.</text>
</comment>